<sequence>MINDYENFGSDERCNRDVNINFTLTSGQTRSRVATARCGGEIRVELHYTVREENGTVYLTKGRVDFFEGDSENTNDLDGTKRLKADNITPGQSMTYSPFVYNRDENEPRDWARVEFTLNNG</sequence>
<name>A0A857KK82_9ACTN</name>
<organism evidence="1">
    <name type="scientific">Gordonia amarae</name>
    <dbReference type="NCBI Taxonomy" id="36821"/>
    <lineage>
        <taxon>Bacteria</taxon>
        <taxon>Bacillati</taxon>
        <taxon>Actinomycetota</taxon>
        <taxon>Actinomycetes</taxon>
        <taxon>Mycobacteriales</taxon>
        <taxon>Gordoniaceae</taxon>
        <taxon>Gordonia</taxon>
    </lineage>
</organism>
<dbReference type="AlphaFoldDB" id="A0A857KK82"/>
<evidence type="ECO:0000313" key="1">
    <source>
        <dbReference type="EMBL" id="QHN40032.1"/>
    </source>
</evidence>
<proteinExistence type="predicted"/>
<accession>A0A857KK82</accession>
<dbReference type="RefSeq" id="WP_005187617.1">
    <property type="nucleotide sequence ID" value="NZ_CP045804.1"/>
</dbReference>
<protein>
    <submittedName>
        <fullName evidence="1">Uncharacterized protein</fullName>
    </submittedName>
</protein>
<reference evidence="1" key="1">
    <citation type="journal article" date="2021" name="Nat. Microbiol.">
        <title>Cocultivation of an ultrasmall environmental parasitic bacterium with lytic ability against bacteria associated with wastewater foams.</title>
        <authorList>
            <person name="Batinovic S."/>
            <person name="Rose J.J.A."/>
            <person name="Ratcliffe J."/>
            <person name="Seviour R.J."/>
            <person name="Petrovski S."/>
        </authorList>
    </citation>
    <scope>NUCLEOTIDE SEQUENCE</scope>
    <source>
        <strain evidence="1">CON44</strain>
    </source>
</reference>
<dbReference type="EMBL" id="CP045810">
    <property type="protein sequence ID" value="QHN40032.1"/>
    <property type="molecule type" value="Genomic_DNA"/>
</dbReference>
<gene>
    <name evidence="1" type="ORF">GII30_13505</name>
</gene>